<name>A0ABV2P5L8_9MICC</name>
<dbReference type="Proteomes" id="UP001549307">
    <property type="component" value="Unassembled WGS sequence"/>
</dbReference>
<evidence type="ECO:0000313" key="2">
    <source>
        <dbReference type="Proteomes" id="UP001549307"/>
    </source>
</evidence>
<protein>
    <submittedName>
        <fullName evidence="1">Glycerol-3-phosphate dehydrogenase</fullName>
    </submittedName>
</protein>
<evidence type="ECO:0000313" key="1">
    <source>
        <dbReference type="EMBL" id="MET4540064.1"/>
    </source>
</evidence>
<gene>
    <name evidence="1" type="ORF">ABIE37_001845</name>
</gene>
<comment type="caution">
    <text evidence="1">The sequence shown here is derived from an EMBL/GenBank/DDBJ whole genome shotgun (WGS) entry which is preliminary data.</text>
</comment>
<accession>A0ABV2P5L8</accession>
<dbReference type="EMBL" id="JBEPSN010000004">
    <property type="protein sequence ID" value="MET4540064.1"/>
    <property type="molecule type" value="Genomic_DNA"/>
</dbReference>
<reference evidence="1 2" key="1">
    <citation type="submission" date="2024-06" db="EMBL/GenBank/DDBJ databases">
        <title>Sorghum-associated microbial communities from plants grown in Nebraska, USA.</title>
        <authorList>
            <person name="Schachtman D."/>
        </authorList>
    </citation>
    <scope>NUCLEOTIDE SEQUENCE [LARGE SCALE GENOMIC DNA]</scope>
    <source>
        <strain evidence="1 2">3552</strain>
    </source>
</reference>
<sequence length="32" mass="3378">MFISASWTGLRPLIESRQEDDDGGAAAVVVVS</sequence>
<keyword evidence="2" id="KW-1185">Reference proteome</keyword>
<proteinExistence type="predicted"/>
<organism evidence="1 2">
    <name type="scientific">Arthrobacter bambusae</name>
    <dbReference type="NCBI Taxonomy" id="1338426"/>
    <lineage>
        <taxon>Bacteria</taxon>
        <taxon>Bacillati</taxon>
        <taxon>Actinomycetota</taxon>
        <taxon>Actinomycetes</taxon>
        <taxon>Micrococcales</taxon>
        <taxon>Micrococcaceae</taxon>
        <taxon>Arthrobacter</taxon>
    </lineage>
</organism>